<dbReference type="SMART" id="SM00028">
    <property type="entry name" value="TPR"/>
    <property type="match status" value="2"/>
</dbReference>
<keyword evidence="1" id="KW-0802">TPR repeat</keyword>
<reference evidence="2 3" key="1">
    <citation type="journal article" date="2019" name="PLoS Negl. Trop. Dis.">
        <title>Revisiting the worldwide diversity of Leptospira species in the environment.</title>
        <authorList>
            <person name="Vincent A.T."/>
            <person name="Schiettekatte O."/>
            <person name="Bourhy P."/>
            <person name="Veyrier F.J."/>
            <person name="Picardeau M."/>
        </authorList>
    </citation>
    <scope>NUCLEOTIDE SEQUENCE [LARGE SCALE GENOMIC DNA]</scope>
    <source>
        <strain evidence="2 3">201702445</strain>
    </source>
</reference>
<dbReference type="EMBL" id="RQGM01000028">
    <property type="protein sequence ID" value="TGL85738.1"/>
    <property type="molecule type" value="Genomic_DNA"/>
</dbReference>
<dbReference type="AlphaFoldDB" id="A0A6N4QKV6"/>
<dbReference type="InterPro" id="IPR019734">
    <property type="entry name" value="TPR_rpt"/>
</dbReference>
<dbReference type="Proteomes" id="UP000297613">
    <property type="component" value="Unassembled WGS sequence"/>
</dbReference>
<organism evidence="2 3">
    <name type="scientific">Leptospira yasudae</name>
    <dbReference type="NCBI Taxonomy" id="2202201"/>
    <lineage>
        <taxon>Bacteria</taxon>
        <taxon>Pseudomonadati</taxon>
        <taxon>Spirochaetota</taxon>
        <taxon>Spirochaetia</taxon>
        <taxon>Leptospirales</taxon>
        <taxon>Leptospiraceae</taxon>
        <taxon>Leptospira</taxon>
    </lineage>
</organism>
<comment type="caution">
    <text evidence="2">The sequence shown here is derived from an EMBL/GenBank/DDBJ whole genome shotgun (WGS) entry which is preliminary data.</text>
</comment>
<dbReference type="Gene3D" id="1.25.40.10">
    <property type="entry name" value="Tetratricopeptide repeat domain"/>
    <property type="match status" value="1"/>
</dbReference>
<evidence type="ECO:0000313" key="3">
    <source>
        <dbReference type="Proteomes" id="UP000297613"/>
    </source>
</evidence>
<dbReference type="InterPro" id="IPR011990">
    <property type="entry name" value="TPR-like_helical_dom_sf"/>
</dbReference>
<proteinExistence type="predicted"/>
<name>A0A6N4QKV6_9LEPT</name>
<protein>
    <submittedName>
        <fullName evidence="2">Uncharacterized protein</fullName>
    </submittedName>
</protein>
<feature type="repeat" description="TPR" evidence="1">
    <location>
        <begin position="432"/>
        <end position="465"/>
    </location>
</feature>
<accession>A0A6N4QKV6</accession>
<dbReference type="RefSeq" id="WP_135569184.1">
    <property type="nucleotide sequence ID" value="NZ_RQGK01000008.1"/>
</dbReference>
<dbReference type="Pfam" id="PF13181">
    <property type="entry name" value="TPR_8"/>
    <property type="match status" value="1"/>
</dbReference>
<evidence type="ECO:0000256" key="1">
    <source>
        <dbReference type="PROSITE-ProRule" id="PRU00339"/>
    </source>
</evidence>
<gene>
    <name evidence="2" type="ORF">EHQ83_07800</name>
</gene>
<evidence type="ECO:0000313" key="2">
    <source>
        <dbReference type="EMBL" id="TGL85738.1"/>
    </source>
</evidence>
<sequence>MNENHTILNLPQDLIDDLSTGRRISTGQGWFDLASIGEVHYNSVKIGPFKTEERGQYYTNSVGLIQDSEEYGEDPEILVWLPRLSLYGTWDSSHDELHIFPNCTWTDMKSDLVPFIEAQWGNYEGDQKIEFLTLESADDPASAFDFIPYGLDKTVDELPDEKLSEFLVQYETSILRHRHVSTLDNAYFALAKVYFRLGTKHPGQEKIWREKCVQILNYYPENRFHFEREGAEICVWASAETGLQIFRNLLDKDQRQPEYAGGASLLSAFLIHFPDQWESILEISKIPNYTGGVFRSIETAKRWALTVVNDELAAKLKQNKNAMESVSDLVDKIGEIILSAPSGTYSEEQVHAIRHKKVIDRLAKGWEHLKKKEYAQTEGLLRSVFSDYAEDAEALFLDARLHWLKTGSPEEGVKRAEKNLLTAAQGDLAGRGRLHNLIGCALDEMGKLEESIPSFQKAAELCPQESMYTANLAEIHWKLGDRRQAARYAKKAKSMGDRSPIVEEICQVTRTNPKQS</sequence>
<dbReference type="PROSITE" id="PS50005">
    <property type="entry name" value="TPR"/>
    <property type="match status" value="1"/>
</dbReference>
<dbReference type="SUPFAM" id="SSF48452">
    <property type="entry name" value="TPR-like"/>
    <property type="match status" value="1"/>
</dbReference>